<accession>A0A9D1TNG9</accession>
<evidence type="ECO:0000256" key="7">
    <source>
        <dbReference type="ARBA" id="ARBA00022692"/>
    </source>
</evidence>
<organism evidence="16 17">
    <name type="scientific">Candidatus Desulfovibrio intestinipullorum</name>
    <dbReference type="NCBI Taxonomy" id="2838536"/>
    <lineage>
        <taxon>Bacteria</taxon>
        <taxon>Pseudomonadati</taxon>
        <taxon>Thermodesulfobacteriota</taxon>
        <taxon>Desulfovibrionia</taxon>
        <taxon>Desulfovibrionales</taxon>
        <taxon>Desulfovibrionaceae</taxon>
        <taxon>Desulfovibrio</taxon>
    </lineage>
</organism>
<dbReference type="Gene3D" id="3.30.565.10">
    <property type="entry name" value="Histidine kinase-like ATPase, C-terminal domain"/>
    <property type="match status" value="1"/>
</dbReference>
<evidence type="ECO:0000313" key="17">
    <source>
        <dbReference type="Proteomes" id="UP000886752"/>
    </source>
</evidence>
<dbReference type="InterPro" id="IPR003594">
    <property type="entry name" value="HATPase_dom"/>
</dbReference>
<feature type="transmembrane region" description="Helical" evidence="14">
    <location>
        <begin position="31"/>
        <end position="50"/>
    </location>
</feature>
<dbReference type="Pfam" id="PF02518">
    <property type="entry name" value="HATPase_c"/>
    <property type="match status" value="1"/>
</dbReference>
<dbReference type="GO" id="GO:0000155">
    <property type="term" value="F:phosphorelay sensor kinase activity"/>
    <property type="evidence" value="ECO:0007669"/>
    <property type="project" value="InterPro"/>
</dbReference>
<dbReference type="Proteomes" id="UP000886752">
    <property type="component" value="Unassembled WGS sequence"/>
</dbReference>
<dbReference type="CDD" id="cd00075">
    <property type="entry name" value="HATPase"/>
    <property type="match status" value="1"/>
</dbReference>
<keyword evidence="7 14" id="KW-0812">Transmembrane</keyword>
<comment type="caution">
    <text evidence="16">The sequence shown here is derived from an EMBL/GenBank/DDBJ whole genome shotgun (WGS) entry which is preliminary data.</text>
</comment>
<evidence type="ECO:0000313" key="16">
    <source>
        <dbReference type="EMBL" id="HIV99659.1"/>
    </source>
</evidence>
<proteinExistence type="predicted"/>
<evidence type="ECO:0000256" key="11">
    <source>
        <dbReference type="ARBA" id="ARBA00022989"/>
    </source>
</evidence>
<keyword evidence="10" id="KW-0067">ATP-binding</keyword>
<dbReference type="InterPro" id="IPR004358">
    <property type="entry name" value="Sig_transdc_His_kin-like_C"/>
</dbReference>
<dbReference type="InterPro" id="IPR003661">
    <property type="entry name" value="HisK_dim/P_dom"/>
</dbReference>
<dbReference type="InterPro" id="IPR005467">
    <property type="entry name" value="His_kinase_dom"/>
</dbReference>
<evidence type="ECO:0000256" key="5">
    <source>
        <dbReference type="ARBA" id="ARBA00022553"/>
    </source>
</evidence>
<dbReference type="Gene3D" id="1.10.287.130">
    <property type="match status" value="1"/>
</dbReference>
<dbReference type="PANTHER" id="PTHR43065">
    <property type="entry name" value="SENSOR HISTIDINE KINASE"/>
    <property type="match status" value="1"/>
</dbReference>
<keyword evidence="6" id="KW-0808">Transferase</keyword>
<keyword evidence="13 14" id="KW-0472">Membrane</keyword>
<sequence length="580" mass="64813">MFASLKKRFLHFDGDPEGTISTASYRCFRRLLTGLMIFVSVMPLLTISWFSHQQYVRTLESETTGPLSALARKTATTIDLYLKERSSTVSFIAHAYTFRELLDQKNLHRVFLALKSEYHGFVDMGVVNAEGVQVDYVGPYGLKDANYAGQQWLEAAQINGLYISNSFLGLRGFPHMVIAVHRMESNGDSWTLRVTIDTSRLQRLLPLMDQTQDTDIFLCDSEGNLQTNSRLYGKPIRKLPLTPPPPSHETIVTSATDGQGHKLLIASSMIEGTDLQLLAVKSQINAYEPLLALRGELVWVLCGGIVAIVLVSYFLMKILVGRLETSDRRRVAIFAQIEQDQKLSSIGRLATGVAHEINNPLAIISEKAGLAHDLLSLSPDGEKYRKHQQHLLELMDSINSTVDRAKAITRRMLGFARRMEVSRQPLHIEDVIAESSEFIERAARNRGISLKTTLEDDLPEIISDRGQLQQVFLNILGNAIDALGNRKDGTIEIGCRRQGQEAIQVSIADNGQGMPEEVQSHIFEPFYSTKKDKGTGLGMFITYGIVRRLGGKIEVRSREGEGTTFVITLPIESHRETVEE</sequence>
<keyword evidence="8" id="KW-0547">Nucleotide-binding</keyword>
<keyword evidence="11 14" id="KW-1133">Transmembrane helix</keyword>
<keyword evidence="12" id="KW-0902">Two-component regulatory system</keyword>
<dbReference type="PROSITE" id="PS50109">
    <property type="entry name" value="HIS_KIN"/>
    <property type="match status" value="1"/>
</dbReference>
<dbReference type="Gene3D" id="3.30.450.20">
    <property type="entry name" value="PAS domain"/>
    <property type="match status" value="1"/>
</dbReference>
<dbReference type="PRINTS" id="PR00344">
    <property type="entry name" value="BCTRLSENSOR"/>
</dbReference>
<dbReference type="SUPFAM" id="SSF55874">
    <property type="entry name" value="ATPase domain of HSP90 chaperone/DNA topoisomerase II/histidine kinase"/>
    <property type="match status" value="1"/>
</dbReference>
<dbReference type="Pfam" id="PF02743">
    <property type="entry name" value="dCache_1"/>
    <property type="match status" value="1"/>
</dbReference>
<comment type="subcellular location">
    <subcellularLocation>
        <location evidence="2">Cell membrane</location>
        <topology evidence="2">Multi-pass membrane protein</topology>
    </subcellularLocation>
</comment>
<evidence type="ECO:0000256" key="9">
    <source>
        <dbReference type="ARBA" id="ARBA00022777"/>
    </source>
</evidence>
<dbReference type="GO" id="GO:0005886">
    <property type="term" value="C:plasma membrane"/>
    <property type="evidence" value="ECO:0007669"/>
    <property type="project" value="UniProtKB-SubCell"/>
</dbReference>
<reference evidence="16" key="1">
    <citation type="journal article" date="2021" name="PeerJ">
        <title>Extensive microbial diversity within the chicken gut microbiome revealed by metagenomics and culture.</title>
        <authorList>
            <person name="Gilroy R."/>
            <person name="Ravi A."/>
            <person name="Getino M."/>
            <person name="Pursley I."/>
            <person name="Horton D.L."/>
            <person name="Alikhan N.F."/>
            <person name="Baker D."/>
            <person name="Gharbi K."/>
            <person name="Hall N."/>
            <person name="Watson M."/>
            <person name="Adriaenssens E.M."/>
            <person name="Foster-Nyarko E."/>
            <person name="Jarju S."/>
            <person name="Secka A."/>
            <person name="Antonio M."/>
            <person name="Oren A."/>
            <person name="Chaudhuri R.R."/>
            <person name="La Ragione R."/>
            <person name="Hildebrand F."/>
            <person name="Pallen M.J."/>
        </authorList>
    </citation>
    <scope>NUCLEOTIDE SEQUENCE</scope>
    <source>
        <strain evidence="16">ChiHecec2B26-446</strain>
    </source>
</reference>
<protein>
    <recommendedName>
        <fullName evidence="3">histidine kinase</fullName>
        <ecNumber evidence="3">2.7.13.3</ecNumber>
    </recommendedName>
</protein>
<evidence type="ECO:0000256" key="3">
    <source>
        <dbReference type="ARBA" id="ARBA00012438"/>
    </source>
</evidence>
<evidence type="ECO:0000256" key="14">
    <source>
        <dbReference type="SAM" id="Phobius"/>
    </source>
</evidence>
<evidence type="ECO:0000256" key="12">
    <source>
        <dbReference type="ARBA" id="ARBA00023012"/>
    </source>
</evidence>
<keyword evidence="4" id="KW-1003">Cell membrane</keyword>
<name>A0A9D1TNG9_9BACT</name>
<dbReference type="SMART" id="SM00387">
    <property type="entry name" value="HATPase_c"/>
    <property type="match status" value="1"/>
</dbReference>
<dbReference type="SUPFAM" id="SSF47384">
    <property type="entry name" value="Homodimeric domain of signal transducing histidine kinase"/>
    <property type="match status" value="1"/>
</dbReference>
<dbReference type="InterPro" id="IPR036890">
    <property type="entry name" value="HATPase_C_sf"/>
</dbReference>
<feature type="transmembrane region" description="Helical" evidence="14">
    <location>
        <begin position="297"/>
        <end position="320"/>
    </location>
</feature>
<gene>
    <name evidence="16" type="ORF">H9894_00460</name>
</gene>
<evidence type="ECO:0000256" key="1">
    <source>
        <dbReference type="ARBA" id="ARBA00000085"/>
    </source>
</evidence>
<reference evidence="16" key="2">
    <citation type="submission" date="2021-04" db="EMBL/GenBank/DDBJ databases">
        <authorList>
            <person name="Gilroy R."/>
        </authorList>
    </citation>
    <scope>NUCLEOTIDE SEQUENCE</scope>
    <source>
        <strain evidence="16">ChiHecec2B26-446</strain>
    </source>
</reference>
<evidence type="ECO:0000259" key="15">
    <source>
        <dbReference type="PROSITE" id="PS50109"/>
    </source>
</evidence>
<evidence type="ECO:0000256" key="6">
    <source>
        <dbReference type="ARBA" id="ARBA00022679"/>
    </source>
</evidence>
<evidence type="ECO:0000256" key="4">
    <source>
        <dbReference type="ARBA" id="ARBA00022475"/>
    </source>
</evidence>
<keyword evidence="9 16" id="KW-0418">Kinase</keyword>
<comment type="catalytic activity">
    <reaction evidence="1">
        <text>ATP + protein L-histidine = ADP + protein N-phospho-L-histidine.</text>
        <dbReference type="EC" id="2.7.13.3"/>
    </reaction>
</comment>
<dbReference type="GO" id="GO:0005524">
    <property type="term" value="F:ATP binding"/>
    <property type="evidence" value="ECO:0007669"/>
    <property type="project" value="UniProtKB-KW"/>
</dbReference>
<dbReference type="CDD" id="cd00082">
    <property type="entry name" value="HisKA"/>
    <property type="match status" value="1"/>
</dbReference>
<feature type="domain" description="Histidine kinase" evidence="15">
    <location>
        <begin position="352"/>
        <end position="573"/>
    </location>
</feature>
<evidence type="ECO:0000256" key="8">
    <source>
        <dbReference type="ARBA" id="ARBA00022741"/>
    </source>
</evidence>
<dbReference type="EC" id="2.7.13.3" evidence="3"/>
<evidence type="ECO:0000256" key="2">
    <source>
        <dbReference type="ARBA" id="ARBA00004651"/>
    </source>
</evidence>
<dbReference type="EMBL" id="DXHV01000007">
    <property type="protein sequence ID" value="HIV99659.1"/>
    <property type="molecule type" value="Genomic_DNA"/>
</dbReference>
<evidence type="ECO:0000256" key="10">
    <source>
        <dbReference type="ARBA" id="ARBA00022840"/>
    </source>
</evidence>
<dbReference type="PANTHER" id="PTHR43065:SF46">
    <property type="entry name" value="C4-DICARBOXYLATE TRANSPORT SENSOR PROTEIN DCTB"/>
    <property type="match status" value="1"/>
</dbReference>
<dbReference type="AlphaFoldDB" id="A0A9D1TNG9"/>
<evidence type="ECO:0000256" key="13">
    <source>
        <dbReference type="ARBA" id="ARBA00023136"/>
    </source>
</evidence>
<dbReference type="InterPro" id="IPR033479">
    <property type="entry name" value="dCache_1"/>
</dbReference>
<keyword evidence="5" id="KW-0597">Phosphoprotein</keyword>
<dbReference type="InterPro" id="IPR036097">
    <property type="entry name" value="HisK_dim/P_sf"/>
</dbReference>